<dbReference type="EMBL" id="CP008796">
    <property type="protein sequence ID" value="AIH04199.1"/>
    <property type="molecule type" value="Genomic_DNA"/>
</dbReference>
<dbReference type="KEGG" id="tcm:HL41_05210"/>
<dbReference type="GO" id="GO:0003723">
    <property type="term" value="F:RNA binding"/>
    <property type="evidence" value="ECO:0007669"/>
    <property type="project" value="InterPro"/>
</dbReference>
<dbReference type="PANTHER" id="PTHR23355:SF42">
    <property type="entry name" value="RIBONUCLEASE II, CHLOROPLASTIC_MITOCHONDRIAL"/>
    <property type="match status" value="1"/>
</dbReference>
<organism evidence="2 3">
    <name type="scientific">Thermodesulfobacterium commune DSM 2178</name>
    <dbReference type="NCBI Taxonomy" id="289377"/>
    <lineage>
        <taxon>Bacteria</taxon>
        <taxon>Pseudomonadati</taxon>
        <taxon>Thermodesulfobacteriota</taxon>
        <taxon>Thermodesulfobacteria</taxon>
        <taxon>Thermodesulfobacteriales</taxon>
        <taxon>Thermodesulfobacteriaceae</taxon>
        <taxon>Thermodesulfobacterium</taxon>
    </lineage>
</organism>
<dbReference type="HOGENOM" id="CLU_015903_1_1_0"/>
<dbReference type="PaxDb" id="289377-HL41_05210"/>
<dbReference type="InterPro" id="IPR001900">
    <property type="entry name" value="RNase_II/R"/>
</dbReference>
<dbReference type="GO" id="GO:0000175">
    <property type="term" value="F:3'-5'-RNA exonuclease activity"/>
    <property type="evidence" value="ECO:0007669"/>
    <property type="project" value="TreeGrafter"/>
</dbReference>
<evidence type="ECO:0000313" key="3">
    <source>
        <dbReference type="Proteomes" id="UP000028481"/>
    </source>
</evidence>
<dbReference type="eggNOG" id="COG0557">
    <property type="taxonomic scope" value="Bacteria"/>
</dbReference>
<dbReference type="Pfam" id="PF23161">
    <property type="entry name" value="HTH_RNase_II"/>
    <property type="match status" value="1"/>
</dbReference>
<protein>
    <recommendedName>
        <fullName evidence="1">RNB domain-containing protein</fullName>
    </recommendedName>
</protein>
<accession>A0A075WSF9</accession>
<proteinExistence type="predicted"/>
<dbReference type="InterPro" id="IPR012340">
    <property type="entry name" value="NA-bd_OB-fold"/>
</dbReference>
<dbReference type="SUPFAM" id="SSF50249">
    <property type="entry name" value="Nucleic acid-binding proteins"/>
    <property type="match status" value="1"/>
</dbReference>
<dbReference type="RefSeq" id="WP_038060760.1">
    <property type="nucleotide sequence ID" value="NZ_CP008796.1"/>
</dbReference>
<reference evidence="2 3" key="1">
    <citation type="journal article" date="2015" name="Genome Announc.">
        <title>Genome Sequence of a Sulfate-Reducing Thermophilic Bacterium, Thermodesulfobacterium commune DSM 2178T (Phylum Thermodesulfobacteria).</title>
        <authorList>
            <person name="Bhatnagar S."/>
            <person name="Badger J.H."/>
            <person name="Madupu R."/>
            <person name="Khouri H.M."/>
            <person name="O'Connor E.M."/>
            <person name="Robb F.T."/>
            <person name="Ward N.L."/>
            <person name="Eisen J.A."/>
        </authorList>
    </citation>
    <scope>NUCLEOTIDE SEQUENCE [LARGE SCALE GENOMIC DNA]</scope>
    <source>
        <strain evidence="2 3">DSM 2178</strain>
    </source>
</reference>
<dbReference type="PANTHER" id="PTHR23355">
    <property type="entry name" value="RIBONUCLEASE"/>
    <property type="match status" value="1"/>
</dbReference>
<dbReference type="InterPro" id="IPR056404">
    <property type="entry name" value="HTH_RNase_II"/>
</dbReference>
<gene>
    <name evidence="2" type="ORF">HL41_05210</name>
</gene>
<evidence type="ECO:0000313" key="2">
    <source>
        <dbReference type="EMBL" id="AIH04199.1"/>
    </source>
</evidence>
<dbReference type="STRING" id="289377.HL41_05210"/>
<dbReference type="OrthoDB" id="9764149at2"/>
<dbReference type="GO" id="GO:0000932">
    <property type="term" value="C:P-body"/>
    <property type="evidence" value="ECO:0007669"/>
    <property type="project" value="TreeGrafter"/>
</dbReference>
<dbReference type="GO" id="GO:0006402">
    <property type="term" value="P:mRNA catabolic process"/>
    <property type="evidence" value="ECO:0007669"/>
    <property type="project" value="TreeGrafter"/>
</dbReference>
<dbReference type="AlphaFoldDB" id="A0A075WSF9"/>
<dbReference type="InterPro" id="IPR050180">
    <property type="entry name" value="RNR_Ribonuclease"/>
</dbReference>
<dbReference type="Pfam" id="PF00773">
    <property type="entry name" value="RNB"/>
    <property type="match status" value="1"/>
</dbReference>
<evidence type="ECO:0000259" key="1">
    <source>
        <dbReference type="SMART" id="SM00955"/>
    </source>
</evidence>
<keyword evidence="3" id="KW-1185">Reference proteome</keyword>
<sequence length="663" mass="77146">MDLIFLKNKVVDIFYREKITTAYVKEVKGKRLHIVLPSGKEESINYHALVSFEEKPISSKDLTQVETLLREKNQKREKLKDIFNLEELWEVVVDEEQPILLAKDLVELFLGKVPEEDEIAGFLRKVCEAKLYFKLKAPNEVEIMPREEVEREIHRREKELERLKKLNQGIEFIKSLKAGSIEKFDQETIDFWGTALKEYFLWEEQSSSGKMVKDVLEKAEIKEQNQIFDLLVKLNLFDEDENVELLKTKFPLDFSLEEIKQAEEISRSSLEDEPREDLTHLETFTIDAEETEDFDDALSFEETKEGYLIYVHIADVAGFIKPGTPLWNGALERTLTLYLPEKIIPMLPFSLSHEKFSLKQGEIRPALTFKIYLQKDGELKEFKATSSLIKVKKRLTYKEVDSYLSSGEPFWQKLYQLLMQFKRKREENGAIAIFLPEVEVKVSEDGTISVFKVEMTPARMLVAEAMVLTNYLGAKLLQQNQIPGIFRSQPKPIEVIENFEENLYLKLLQLRYLAKSEISLFPEYHSGLGLEAYATLSSPIRRFADLVNQYQLKALIAGTPPLSEKELNQFLPELQTNLQRATFLQNKREKYFLLKYLQTQVKDQPLQGLVLQVQNKRAKVYLVDFNLTGDLIGFKENLNPGQEIIVKIEKVNPRLEILRLKLD</sequence>
<dbReference type="SMART" id="SM00955">
    <property type="entry name" value="RNB"/>
    <property type="match status" value="1"/>
</dbReference>
<dbReference type="Proteomes" id="UP000028481">
    <property type="component" value="Chromosome"/>
</dbReference>
<feature type="domain" description="RNB" evidence="1">
    <location>
        <begin position="275"/>
        <end position="558"/>
    </location>
</feature>
<name>A0A075WSF9_9BACT</name>